<proteinExistence type="predicted"/>
<comment type="caution">
    <text evidence="1">The sequence shown here is derived from an EMBL/GenBank/DDBJ whole genome shotgun (WGS) entry which is preliminary data.</text>
</comment>
<sequence>MLIQACQYLDAFALTESLIRQRHNQQMFLRRNTQLLQQELELEAELLAENPELAQVIDSLNMQEIQSNQQGVQNVLGLEELASKEQSIWSKFFPGLGG</sequence>
<protein>
    <submittedName>
        <fullName evidence="1">Uncharacterized protein</fullName>
    </submittedName>
</protein>
<organism evidence="1 2">
    <name type="scientific">Nostoc flagelliforme FACHB-838</name>
    <dbReference type="NCBI Taxonomy" id="2692904"/>
    <lineage>
        <taxon>Bacteria</taxon>
        <taxon>Bacillati</taxon>
        <taxon>Cyanobacteriota</taxon>
        <taxon>Cyanophyceae</taxon>
        <taxon>Nostocales</taxon>
        <taxon>Nostocaceae</taxon>
        <taxon>Nostoc</taxon>
    </lineage>
</organism>
<evidence type="ECO:0000313" key="2">
    <source>
        <dbReference type="Proteomes" id="UP000623440"/>
    </source>
</evidence>
<gene>
    <name evidence="1" type="ORF">H6G97_39170</name>
</gene>
<accession>A0ABR8E122</accession>
<keyword evidence="2" id="KW-1185">Reference proteome</keyword>
<reference evidence="1 2" key="1">
    <citation type="journal article" date="2020" name="ISME J.">
        <title>Comparative genomics reveals insights into cyanobacterial evolution and habitat adaptation.</title>
        <authorList>
            <person name="Chen M.Y."/>
            <person name="Teng W.K."/>
            <person name="Zhao L."/>
            <person name="Hu C.X."/>
            <person name="Zhou Y.K."/>
            <person name="Han B.P."/>
            <person name="Song L.R."/>
            <person name="Shu W.S."/>
        </authorList>
    </citation>
    <scope>NUCLEOTIDE SEQUENCE [LARGE SCALE GENOMIC DNA]</scope>
    <source>
        <strain evidence="1 2">FACHB-838</strain>
    </source>
</reference>
<dbReference type="EMBL" id="JACJSI010000235">
    <property type="protein sequence ID" value="MBD2535113.1"/>
    <property type="molecule type" value="Genomic_DNA"/>
</dbReference>
<name>A0ABR8E122_9NOSO</name>
<dbReference type="Proteomes" id="UP000623440">
    <property type="component" value="Unassembled WGS sequence"/>
</dbReference>
<evidence type="ECO:0000313" key="1">
    <source>
        <dbReference type="EMBL" id="MBD2535113.1"/>
    </source>
</evidence>